<dbReference type="GO" id="GO:0006260">
    <property type="term" value="P:DNA replication"/>
    <property type="evidence" value="ECO:0007669"/>
    <property type="project" value="UniProtKB-KW"/>
</dbReference>
<evidence type="ECO:0000256" key="6">
    <source>
        <dbReference type="ARBA" id="ARBA00022695"/>
    </source>
</evidence>
<dbReference type="PANTHER" id="PTHR32294:SF0">
    <property type="entry name" value="DNA POLYMERASE III SUBUNIT ALPHA"/>
    <property type="match status" value="1"/>
</dbReference>
<dbReference type="GO" id="GO:0005737">
    <property type="term" value="C:cytoplasm"/>
    <property type="evidence" value="ECO:0007669"/>
    <property type="project" value="UniProtKB-SubCell"/>
</dbReference>
<dbReference type="InterPro" id="IPR011708">
    <property type="entry name" value="DNA_pol3_alpha_NTPase_dom"/>
</dbReference>
<evidence type="ECO:0000313" key="11">
    <source>
        <dbReference type="EMBL" id="STM19890.1"/>
    </source>
</evidence>
<dbReference type="Gene3D" id="1.10.10.1600">
    <property type="entry name" value="Bacterial DNA polymerase III alpha subunit, thumb domain"/>
    <property type="match status" value="1"/>
</dbReference>
<dbReference type="InterPro" id="IPR004805">
    <property type="entry name" value="DnaE2/DnaE/PolC"/>
</dbReference>
<dbReference type="FunFam" id="1.10.10.1600:FF:000001">
    <property type="entry name" value="DNA polymerase III subunit alpha"/>
    <property type="match status" value="1"/>
</dbReference>
<evidence type="ECO:0000313" key="12">
    <source>
        <dbReference type="Proteomes" id="UP000254174"/>
    </source>
</evidence>
<dbReference type="PANTHER" id="PTHR32294">
    <property type="entry name" value="DNA POLYMERASE III SUBUNIT ALPHA"/>
    <property type="match status" value="1"/>
</dbReference>
<dbReference type="Proteomes" id="UP000254174">
    <property type="component" value="Unassembled WGS sequence"/>
</dbReference>
<dbReference type="GO" id="GO:0003887">
    <property type="term" value="F:DNA-directed DNA polymerase activity"/>
    <property type="evidence" value="ECO:0007669"/>
    <property type="project" value="UniProtKB-KW"/>
</dbReference>
<keyword evidence="6 11" id="KW-0548">Nucleotidyltransferase</keyword>
<protein>
    <recommendedName>
        <fullName evidence="3">DNA polymerase III subunit alpha</fullName>
        <ecNumber evidence="2">2.7.7.7</ecNumber>
    </recommendedName>
</protein>
<evidence type="ECO:0000256" key="2">
    <source>
        <dbReference type="ARBA" id="ARBA00012417"/>
    </source>
</evidence>
<comment type="subcellular location">
    <subcellularLocation>
        <location evidence="1">Cytoplasm</location>
    </subcellularLocation>
</comment>
<comment type="catalytic activity">
    <reaction evidence="9">
        <text>DNA(n) + a 2'-deoxyribonucleoside 5'-triphosphate = DNA(n+1) + diphosphate</text>
        <dbReference type="Rhea" id="RHEA:22508"/>
        <dbReference type="Rhea" id="RHEA-COMP:17339"/>
        <dbReference type="Rhea" id="RHEA-COMP:17340"/>
        <dbReference type="ChEBI" id="CHEBI:33019"/>
        <dbReference type="ChEBI" id="CHEBI:61560"/>
        <dbReference type="ChEBI" id="CHEBI:173112"/>
        <dbReference type="EC" id="2.7.7.7"/>
    </reaction>
</comment>
<dbReference type="GO" id="GO:0008408">
    <property type="term" value="F:3'-5' exonuclease activity"/>
    <property type="evidence" value="ECO:0007669"/>
    <property type="project" value="InterPro"/>
</dbReference>
<keyword evidence="4" id="KW-0963">Cytoplasm</keyword>
<dbReference type="InterPro" id="IPR041931">
    <property type="entry name" value="DNA_pol3_alpha_thumb_dom"/>
</dbReference>
<dbReference type="EMBL" id="UGFC01000006">
    <property type="protein sequence ID" value="STM19890.1"/>
    <property type="molecule type" value="Genomic_DNA"/>
</dbReference>
<keyword evidence="8" id="KW-0239">DNA-directed DNA polymerase</keyword>
<feature type="domain" description="Bacterial DNA polymerase III alpha subunit NTPase" evidence="10">
    <location>
        <begin position="2"/>
        <end position="111"/>
    </location>
</feature>
<dbReference type="EC" id="2.7.7.7" evidence="2"/>
<evidence type="ECO:0000256" key="7">
    <source>
        <dbReference type="ARBA" id="ARBA00022705"/>
    </source>
</evidence>
<dbReference type="Pfam" id="PF07733">
    <property type="entry name" value="DNA_pol3_alpha"/>
    <property type="match status" value="1"/>
</dbReference>
<evidence type="ECO:0000259" key="10">
    <source>
        <dbReference type="Pfam" id="PF07733"/>
    </source>
</evidence>
<evidence type="ECO:0000256" key="1">
    <source>
        <dbReference type="ARBA" id="ARBA00004496"/>
    </source>
</evidence>
<evidence type="ECO:0000256" key="3">
    <source>
        <dbReference type="ARBA" id="ARBA00019114"/>
    </source>
</evidence>
<sequence length="145" mass="16162">MLGHPYGFVDRISKLIPPDPGMTLAKAFEAEPQLPEIYEADEEVKALIDMARKLEGVTRNAGKHAGGVVIAPTKITDFAPLYCDEEGKHPVTQFDKSDVEYAGLVKFDFLGLRTLTIINWALEMINKRRGEEWRAASGYRRDPAG</sequence>
<reference evidence="11 12" key="1">
    <citation type="submission" date="2018-06" db="EMBL/GenBank/DDBJ databases">
        <authorList>
            <consortium name="Pathogen Informatics"/>
            <person name="Doyle S."/>
        </authorList>
    </citation>
    <scope>NUCLEOTIDE SEQUENCE [LARGE SCALE GENOMIC DNA]</scope>
    <source>
        <strain evidence="11 12">NCTC7922</strain>
    </source>
</reference>
<keyword evidence="7" id="KW-0235">DNA replication</keyword>
<dbReference type="AlphaFoldDB" id="A0A377DHK6"/>
<evidence type="ECO:0000256" key="4">
    <source>
        <dbReference type="ARBA" id="ARBA00022490"/>
    </source>
</evidence>
<evidence type="ECO:0000256" key="8">
    <source>
        <dbReference type="ARBA" id="ARBA00022932"/>
    </source>
</evidence>
<keyword evidence="5 11" id="KW-0808">Transferase</keyword>
<evidence type="ECO:0000256" key="5">
    <source>
        <dbReference type="ARBA" id="ARBA00022679"/>
    </source>
</evidence>
<gene>
    <name evidence="11" type="primary">dnaE_4</name>
    <name evidence="11" type="ORF">NCTC7922_05835</name>
</gene>
<proteinExistence type="predicted"/>
<name>A0A377DHK6_ECOLX</name>
<accession>A0A377DHK6</accession>
<evidence type="ECO:0000256" key="9">
    <source>
        <dbReference type="ARBA" id="ARBA00049244"/>
    </source>
</evidence>
<organism evidence="11 12">
    <name type="scientific">Escherichia coli</name>
    <dbReference type="NCBI Taxonomy" id="562"/>
    <lineage>
        <taxon>Bacteria</taxon>
        <taxon>Pseudomonadati</taxon>
        <taxon>Pseudomonadota</taxon>
        <taxon>Gammaproteobacteria</taxon>
        <taxon>Enterobacterales</taxon>
        <taxon>Enterobacteriaceae</taxon>
        <taxon>Escherichia</taxon>
    </lineage>
</organism>